<dbReference type="EMBL" id="RMBX01000003">
    <property type="protein sequence ID" value="RPD42145.1"/>
    <property type="molecule type" value="Genomic_DNA"/>
</dbReference>
<dbReference type="OrthoDB" id="195502at2"/>
<feature type="transmembrane region" description="Helical" evidence="1">
    <location>
        <begin position="187"/>
        <end position="205"/>
    </location>
</feature>
<feature type="transmembrane region" description="Helical" evidence="1">
    <location>
        <begin position="91"/>
        <end position="115"/>
    </location>
</feature>
<organism evidence="2 3">
    <name type="scientific">Chitinophaga barathri</name>
    <dbReference type="NCBI Taxonomy" id="1647451"/>
    <lineage>
        <taxon>Bacteria</taxon>
        <taxon>Pseudomonadati</taxon>
        <taxon>Bacteroidota</taxon>
        <taxon>Chitinophagia</taxon>
        <taxon>Chitinophagales</taxon>
        <taxon>Chitinophagaceae</taxon>
        <taxon>Chitinophaga</taxon>
    </lineage>
</organism>
<proteinExistence type="predicted"/>
<accession>A0A3N4MFG1</accession>
<feature type="transmembrane region" description="Helical" evidence="1">
    <location>
        <begin position="121"/>
        <end position="142"/>
    </location>
</feature>
<protein>
    <submittedName>
        <fullName evidence="2">DUF2306 domain-containing protein</fullName>
    </submittedName>
</protein>
<evidence type="ECO:0000313" key="3">
    <source>
        <dbReference type="Proteomes" id="UP000279089"/>
    </source>
</evidence>
<name>A0A3N4MFG1_9BACT</name>
<keyword evidence="1" id="KW-0472">Membrane</keyword>
<dbReference type="Pfam" id="PF10067">
    <property type="entry name" value="DUF2306"/>
    <property type="match status" value="1"/>
</dbReference>
<dbReference type="InterPro" id="IPR018750">
    <property type="entry name" value="DUF2306_membrane"/>
</dbReference>
<feature type="transmembrane region" description="Helical" evidence="1">
    <location>
        <begin position="52"/>
        <end position="70"/>
    </location>
</feature>
<feature type="transmembrane region" description="Helical" evidence="1">
    <location>
        <begin position="154"/>
        <end position="175"/>
    </location>
</feature>
<feature type="transmembrane region" description="Helical" evidence="1">
    <location>
        <begin position="12"/>
        <end position="32"/>
    </location>
</feature>
<dbReference type="AlphaFoldDB" id="A0A3N4MFG1"/>
<keyword evidence="1" id="KW-0812">Transmembrane</keyword>
<evidence type="ECO:0000256" key="1">
    <source>
        <dbReference type="SAM" id="Phobius"/>
    </source>
</evidence>
<keyword evidence="3" id="KW-1185">Reference proteome</keyword>
<dbReference type="RefSeq" id="WP_120515121.1">
    <property type="nucleotide sequence ID" value="NZ_QXZY01000002.1"/>
</dbReference>
<sequence>MKNTFAAKPWNIWEVLQLLFWSLIVFLTWQFMHNADHFLEMTPEALGKYFDLRYVLILHITAGGGALIMGPFQFWDRLRNNNWRLHRIIGILYLLAIAASGLCALILAFTTAHAINWPYAFSLQVWVSVWLTATTIAYRAAIQRKFKLHKEWMTRSYIVTLAFVVSGSLLKLPVVQRLGDFADISPTFFWLGWAVPLYIYEMILASRRKA</sequence>
<dbReference type="Proteomes" id="UP000279089">
    <property type="component" value="Unassembled WGS sequence"/>
</dbReference>
<keyword evidence="1" id="KW-1133">Transmembrane helix</keyword>
<comment type="caution">
    <text evidence="2">The sequence shown here is derived from an EMBL/GenBank/DDBJ whole genome shotgun (WGS) entry which is preliminary data.</text>
</comment>
<reference evidence="3" key="1">
    <citation type="submission" date="2018-11" db="EMBL/GenBank/DDBJ databases">
        <title>Chitinophaga lutea sp.nov., isolate from arsenic contaminated soil.</title>
        <authorList>
            <person name="Zong Y."/>
        </authorList>
    </citation>
    <scope>NUCLEOTIDE SEQUENCE [LARGE SCALE GENOMIC DNA]</scope>
    <source>
        <strain evidence="3">YLT18</strain>
    </source>
</reference>
<gene>
    <name evidence="2" type="ORF">EG028_08365</name>
</gene>
<evidence type="ECO:0000313" key="2">
    <source>
        <dbReference type="EMBL" id="RPD42145.1"/>
    </source>
</evidence>